<accession>A0ABV4EE28</accession>
<evidence type="ECO:0000313" key="2">
    <source>
        <dbReference type="Proteomes" id="UP001565243"/>
    </source>
</evidence>
<comment type="caution">
    <text evidence="1">The sequence shown here is derived from an EMBL/GenBank/DDBJ whole genome shotgun (WGS) entry which is preliminary data.</text>
</comment>
<organism evidence="1 2">
    <name type="scientific">Erwinia aeris</name>
    <dbReference type="NCBI Taxonomy" id="3239803"/>
    <lineage>
        <taxon>Bacteria</taxon>
        <taxon>Pseudomonadati</taxon>
        <taxon>Pseudomonadota</taxon>
        <taxon>Gammaproteobacteria</taxon>
        <taxon>Enterobacterales</taxon>
        <taxon>Erwiniaceae</taxon>
        <taxon>Erwinia</taxon>
    </lineage>
</organism>
<dbReference type="Proteomes" id="UP001565243">
    <property type="component" value="Unassembled WGS sequence"/>
</dbReference>
<keyword evidence="2" id="KW-1185">Reference proteome</keyword>
<proteinExistence type="predicted"/>
<evidence type="ECO:0000313" key="1">
    <source>
        <dbReference type="EMBL" id="MEY8773201.1"/>
    </source>
</evidence>
<dbReference type="RefSeq" id="WP_369896838.1">
    <property type="nucleotide sequence ID" value="NZ_JBGFFX010000019.1"/>
</dbReference>
<protein>
    <submittedName>
        <fullName evidence="1">Sugar ABC transporter substrate-binding protein</fullName>
    </submittedName>
</protein>
<dbReference type="EMBL" id="JBGFFX010000019">
    <property type="protein sequence ID" value="MEY8773201.1"/>
    <property type="molecule type" value="Genomic_DNA"/>
</dbReference>
<reference evidence="1 2" key="1">
    <citation type="submission" date="2024-07" db="EMBL/GenBank/DDBJ databases">
        <authorList>
            <person name="Hebao G."/>
        </authorList>
    </citation>
    <scope>NUCLEOTIDE SEQUENCE [LARGE SCALE GENOMIC DNA]</scope>
    <source>
        <strain evidence="1 2">ACCC 02193</strain>
    </source>
</reference>
<gene>
    <name evidence="1" type="ORF">AB6T85_22615</name>
</gene>
<sequence>MKQVYYNEGWRSASKYTFEVYQLENGTYQALVRKWNGKINKVMQESQFLSETREALRHHDYPRTRQVQIFLNSDFWEKGDD</sequence>
<name>A0ABV4EE28_9GAMM</name>